<reference evidence="2 3" key="1">
    <citation type="submission" date="2019-03" db="EMBL/GenBank/DDBJ databases">
        <title>Ramlibacter henchirensis DSM 14656, whole genome shotgun sequence.</title>
        <authorList>
            <person name="Zhang X."/>
            <person name="Feng G."/>
            <person name="Zhu H."/>
        </authorList>
    </citation>
    <scope>NUCLEOTIDE SEQUENCE [LARGE SCALE GENOMIC DNA]</scope>
    <source>
        <strain evidence="2 3">DSM 14656</strain>
    </source>
</reference>
<sequence length="87" mass="9378">MSRQPAFWLALCGVVATQLMAFYLLCSHQVRKAENRRAAVEVQRMAHADCLQYLAQSTIGSCAVPFIPGTSRPAAAESGAPVTLVSR</sequence>
<evidence type="ECO:0000313" key="3">
    <source>
        <dbReference type="Proteomes" id="UP000298180"/>
    </source>
</evidence>
<organism evidence="2 3">
    <name type="scientific">Ramlibacter henchirensis</name>
    <dbReference type="NCBI Taxonomy" id="204072"/>
    <lineage>
        <taxon>Bacteria</taxon>
        <taxon>Pseudomonadati</taxon>
        <taxon>Pseudomonadota</taxon>
        <taxon>Betaproteobacteria</taxon>
        <taxon>Burkholderiales</taxon>
        <taxon>Comamonadaceae</taxon>
        <taxon>Ramlibacter</taxon>
    </lineage>
</organism>
<dbReference type="EMBL" id="SMLM01000001">
    <property type="protein sequence ID" value="TFZ07360.1"/>
    <property type="molecule type" value="Genomic_DNA"/>
</dbReference>
<accession>A0A4Z0CAD9</accession>
<evidence type="ECO:0000256" key="1">
    <source>
        <dbReference type="SAM" id="Phobius"/>
    </source>
</evidence>
<dbReference type="Proteomes" id="UP000298180">
    <property type="component" value="Unassembled WGS sequence"/>
</dbReference>
<keyword evidence="1" id="KW-0472">Membrane</keyword>
<proteinExistence type="predicted"/>
<keyword evidence="1" id="KW-0812">Transmembrane</keyword>
<feature type="transmembrane region" description="Helical" evidence="1">
    <location>
        <begin position="6"/>
        <end position="26"/>
    </location>
</feature>
<protein>
    <submittedName>
        <fullName evidence="2">Uncharacterized protein</fullName>
    </submittedName>
</protein>
<dbReference type="AlphaFoldDB" id="A0A4Z0CAD9"/>
<gene>
    <name evidence="2" type="ORF">EZ313_12390</name>
</gene>
<name>A0A4Z0CAD9_9BURK</name>
<keyword evidence="1" id="KW-1133">Transmembrane helix</keyword>
<comment type="caution">
    <text evidence="2">The sequence shown here is derived from an EMBL/GenBank/DDBJ whole genome shotgun (WGS) entry which is preliminary data.</text>
</comment>
<evidence type="ECO:0000313" key="2">
    <source>
        <dbReference type="EMBL" id="TFZ07360.1"/>
    </source>
</evidence>
<keyword evidence="3" id="KW-1185">Reference proteome</keyword>